<dbReference type="Gene3D" id="1.20.120.20">
    <property type="entry name" value="Apolipoprotein"/>
    <property type="match status" value="1"/>
</dbReference>
<accession>A0A317W7Y9</accession>
<sequence length="248" mass="23684">MKFTGIAASLALASTVSAAAIPVVETTVQSTLTQLTGVLGKVDNVADGLVGCASNDLTDLKDELSTIEGKLTQLLPSSKRDLTSTVGGVTTPVVGIAGGAASTVGGTASGAVNAVGNVVGGAVNTVKGVASPVVETAGDAVNTVENAASPVVNTVEGVASPVVGVAGGAVGTVKGAVGGVVNGGVSANAGAGANVSLKRDVDDLSSLSETLVAKIQSGDLTVTGLDNILGLLTEDGGLANLQSVLALL</sequence>
<keyword evidence="3" id="KW-1185">Reference proteome</keyword>
<comment type="caution">
    <text evidence="2">The sequence shown here is derived from an EMBL/GenBank/DDBJ whole genome shotgun (WGS) entry which is preliminary data.</text>
</comment>
<dbReference type="GeneID" id="37107975"/>
<name>A0A317W7Y9_9EURO</name>
<reference evidence="2 3" key="1">
    <citation type="submission" date="2016-12" db="EMBL/GenBank/DDBJ databases">
        <title>The genomes of Aspergillus section Nigri reveals drivers in fungal speciation.</title>
        <authorList>
            <consortium name="DOE Joint Genome Institute"/>
            <person name="Vesth T.C."/>
            <person name="Nybo J."/>
            <person name="Theobald S."/>
            <person name="Brandl J."/>
            <person name="Frisvad J.C."/>
            <person name="Nielsen K.F."/>
            <person name="Lyhne E.K."/>
            <person name="Kogle M.E."/>
            <person name="Kuo A."/>
            <person name="Riley R."/>
            <person name="Clum A."/>
            <person name="Nolan M."/>
            <person name="Lipzen A."/>
            <person name="Salamov A."/>
            <person name="Henrissat B."/>
            <person name="Wiebenga A."/>
            <person name="De Vries R.P."/>
            <person name="Grigoriev I.V."/>
            <person name="Mortensen U.H."/>
            <person name="Andersen M.R."/>
            <person name="Baker S.E."/>
        </authorList>
    </citation>
    <scope>NUCLEOTIDE SEQUENCE [LARGE SCALE GENOMIC DNA]</scope>
    <source>
        <strain evidence="2 3">CBS 115572</strain>
    </source>
</reference>
<dbReference type="STRING" id="1450535.A0A317W7Y9"/>
<proteinExistence type="predicted"/>
<protein>
    <recommendedName>
        <fullName evidence="4">Cell wall protein</fullName>
    </recommendedName>
</protein>
<evidence type="ECO:0000313" key="2">
    <source>
        <dbReference type="EMBL" id="PWY80270.1"/>
    </source>
</evidence>
<evidence type="ECO:0000313" key="3">
    <source>
        <dbReference type="Proteomes" id="UP000246702"/>
    </source>
</evidence>
<keyword evidence="1" id="KW-0732">Signal</keyword>
<dbReference type="AlphaFoldDB" id="A0A317W7Y9"/>
<evidence type="ECO:0008006" key="4">
    <source>
        <dbReference type="Google" id="ProtNLM"/>
    </source>
</evidence>
<dbReference type="Proteomes" id="UP000246702">
    <property type="component" value="Unassembled WGS sequence"/>
</dbReference>
<feature type="chain" id="PRO_5016245575" description="Cell wall protein" evidence="1">
    <location>
        <begin position="19"/>
        <end position="248"/>
    </location>
</feature>
<evidence type="ECO:0000256" key="1">
    <source>
        <dbReference type="SAM" id="SignalP"/>
    </source>
</evidence>
<dbReference type="OrthoDB" id="4492304at2759"/>
<gene>
    <name evidence="2" type="ORF">BO94DRAFT_154502</name>
</gene>
<dbReference type="RefSeq" id="XP_025465129.1">
    <property type="nucleotide sequence ID" value="XM_025605832.1"/>
</dbReference>
<organism evidence="2 3">
    <name type="scientific">Aspergillus sclerotioniger CBS 115572</name>
    <dbReference type="NCBI Taxonomy" id="1450535"/>
    <lineage>
        <taxon>Eukaryota</taxon>
        <taxon>Fungi</taxon>
        <taxon>Dikarya</taxon>
        <taxon>Ascomycota</taxon>
        <taxon>Pezizomycotina</taxon>
        <taxon>Eurotiomycetes</taxon>
        <taxon>Eurotiomycetidae</taxon>
        <taxon>Eurotiales</taxon>
        <taxon>Aspergillaceae</taxon>
        <taxon>Aspergillus</taxon>
        <taxon>Aspergillus subgen. Circumdati</taxon>
    </lineage>
</organism>
<feature type="signal peptide" evidence="1">
    <location>
        <begin position="1"/>
        <end position="18"/>
    </location>
</feature>
<dbReference type="EMBL" id="MSFK01000022">
    <property type="protein sequence ID" value="PWY80270.1"/>
    <property type="molecule type" value="Genomic_DNA"/>
</dbReference>